<feature type="transmembrane region" description="Helical" evidence="15">
    <location>
        <begin position="189"/>
        <end position="207"/>
    </location>
</feature>
<keyword evidence="5" id="KW-0597">Phosphoprotein</keyword>
<evidence type="ECO:0000256" key="5">
    <source>
        <dbReference type="ARBA" id="ARBA00022553"/>
    </source>
</evidence>
<reference evidence="17 18" key="1">
    <citation type="submission" date="2020-08" db="EMBL/GenBank/DDBJ databases">
        <title>Genomic Encyclopedia of Type Strains, Phase IV (KMG-IV): sequencing the most valuable type-strain genomes for metagenomic binning, comparative biology and taxonomic classification.</title>
        <authorList>
            <person name="Goeker M."/>
        </authorList>
    </citation>
    <scope>NUCLEOTIDE SEQUENCE [LARGE SCALE GENOMIC DNA]</scope>
    <source>
        <strain evidence="17 18">DSM 102189</strain>
    </source>
</reference>
<dbReference type="SUPFAM" id="SSF55008">
    <property type="entry name" value="HMA, heavy metal-associated domain"/>
    <property type="match status" value="1"/>
</dbReference>
<dbReference type="Proteomes" id="UP000538147">
    <property type="component" value="Unassembled WGS sequence"/>
</dbReference>
<evidence type="ECO:0000256" key="14">
    <source>
        <dbReference type="ARBA" id="ARBA00023136"/>
    </source>
</evidence>
<protein>
    <submittedName>
        <fullName evidence="17">Cu2+-exporting ATPase</fullName>
    </submittedName>
</protein>
<dbReference type="GO" id="GO:0055070">
    <property type="term" value="P:copper ion homeostasis"/>
    <property type="evidence" value="ECO:0007669"/>
    <property type="project" value="TreeGrafter"/>
</dbReference>
<feature type="transmembrane region" description="Helical" evidence="15">
    <location>
        <begin position="687"/>
        <end position="705"/>
    </location>
</feature>
<dbReference type="InterPro" id="IPR001757">
    <property type="entry name" value="P_typ_ATPase"/>
</dbReference>
<dbReference type="Pfam" id="PF00403">
    <property type="entry name" value="HMA"/>
    <property type="match status" value="1"/>
</dbReference>
<evidence type="ECO:0000256" key="11">
    <source>
        <dbReference type="ARBA" id="ARBA00022967"/>
    </source>
</evidence>
<feature type="transmembrane region" description="Helical" evidence="15">
    <location>
        <begin position="99"/>
        <end position="121"/>
    </location>
</feature>
<dbReference type="PRINTS" id="PR00943">
    <property type="entry name" value="CUATPASE"/>
</dbReference>
<dbReference type="InterPro" id="IPR059000">
    <property type="entry name" value="ATPase_P-type_domA"/>
</dbReference>
<keyword evidence="10" id="KW-0460">Magnesium</keyword>
<dbReference type="GO" id="GO:0016887">
    <property type="term" value="F:ATP hydrolysis activity"/>
    <property type="evidence" value="ECO:0007669"/>
    <property type="project" value="InterPro"/>
</dbReference>
<dbReference type="PROSITE" id="PS00154">
    <property type="entry name" value="ATPASE_E1_E2"/>
    <property type="match status" value="1"/>
</dbReference>
<dbReference type="AlphaFoldDB" id="A0A841LDF8"/>
<name>A0A841LDF8_9SPHN</name>
<evidence type="ECO:0000256" key="4">
    <source>
        <dbReference type="ARBA" id="ARBA00022475"/>
    </source>
</evidence>
<feature type="transmembrane region" description="Helical" evidence="15">
    <location>
        <begin position="345"/>
        <end position="366"/>
    </location>
</feature>
<dbReference type="InterPro" id="IPR023299">
    <property type="entry name" value="ATPase_P-typ_cyto_dom_N"/>
</dbReference>
<keyword evidence="13" id="KW-0406">Ion transport</keyword>
<accession>A0A841LDF8</accession>
<dbReference type="InterPro" id="IPR018303">
    <property type="entry name" value="ATPase_P-typ_P_site"/>
</dbReference>
<dbReference type="NCBIfam" id="TIGR01494">
    <property type="entry name" value="ATPase_P-type"/>
    <property type="match status" value="2"/>
</dbReference>
<keyword evidence="6 15" id="KW-0812">Transmembrane</keyword>
<evidence type="ECO:0000256" key="12">
    <source>
        <dbReference type="ARBA" id="ARBA00022989"/>
    </source>
</evidence>
<dbReference type="InterPro" id="IPR036412">
    <property type="entry name" value="HAD-like_sf"/>
</dbReference>
<evidence type="ECO:0000313" key="17">
    <source>
        <dbReference type="EMBL" id="MBB6227182.1"/>
    </source>
</evidence>
<feature type="transmembrane region" description="Helical" evidence="15">
    <location>
        <begin position="372"/>
        <end position="394"/>
    </location>
</feature>
<organism evidence="17 18">
    <name type="scientific">Polymorphobacter multimanifer</name>
    <dbReference type="NCBI Taxonomy" id="1070431"/>
    <lineage>
        <taxon>Bacteria</taxon>
        <taxon>Pseudomonadati</taxon>
        <taxon>Pseudomonadota</taxon>
        <taxon>Alphaproteobacteria</taxon>
        <taxon>Sphingomonadales</taxon>
        <taxon>Sphingosinicellaceae</taxon>
        <taxon>Polymorphobacter</taxon>
    </lineage>
</organism>
<dbReference type="NCBIfam" id="TIGR01512">
    <property type="entry name" value="ATPase-IB2_Cd"/>
    <property type="match status" value="1"/>
</dbReference>
<evidence type="ECO:0000256" key="6">
    <source>
        <dbReference type="ARBA" id="ARBA00022692"/>
    </source>
</evidence>
<keyword evidence="12 15" id="KW-1133">Transmembrane helix</keyword>
<gene>
    <name evidence="17" type="ORF">FHS79_001346</name>
</gene>
<dbReference type="InterPro" id="IPR008250">
    <property type="entry name" value="ATPase_P-typ_transduc_dom_A_sf"/>
</dbReference>
<evidence type="ECO:0000256" key="3">
    <source>
        <dbReference type="ARBA" id="ARBA00022448"/>
    </source>
</evidence>
<dbReference type="SUPFAM" id="SSF81665">
    <property type="entry name" value="Calcium ATPase, transmembrane domain M"/>
    <property type="match status" value="1"/>
</dbReference>
<dbReference type="GO" id="GO:0005524">
    <property type="term" value="F:ATP binding"/>
    <property type="evidence" value="ECO:0007669"/>
    <property type="project" value="UniProtKB-UniRule"/>
</dbReference>
<dbReference type="InterPro" id="IPR017969">
    <property type="entry name" value="Heavy-metal-associated_CS"/>
</dbReference>
<dbReference type="Pfam" id="PF00702">
    <property type="entry name" value="Hydrolase"/>
    <property type="match status" value="1"/>
</dbReference>
<dbReference type="Gene3D" id="2.70.150.10">
    <property type="entry name" value="Calcium-transporting ATPase, cytoplasmic transduction domain A"/>
    <property type="match status" value="1"/>
</dbReference>
<dbReference type="PROSITE" id="PS01047">
    <property type="entry name" value="HMA_1"/>
    <property type="match status" value="1"/>
</dbReference>
<dbReference type="PROSITE" id="PS50846">
    <property type="entry name" value="HMA_2"/>
    <property type="match status" value="1"/>
</dbReference>
<evidence type="ECO:0000313" key="18">
    <source>
        <dbReference type="Proteomes" id="UP000538147"/>
    </source>
</evidence>
<feature type="transmembrane region" description="Helical" evidence="15">
    <location>
        <begin position="665"/>
        <end position="681"/>
    </location>
</feature>
<dbReference type="GO" id="GO:0005507">
    <property type="term" value="F:copper ion binding"/>
    <property type="evidence" value="ECO:0007669"/>
    <property type="project" value="TreeGrafter"/>
</dbReference>
<keyword evidence="8 15" id="KW-0547">Nucleotide-binding</keyword>
<dbReference type="GO" id="GO:0005886">
    <property type="term" value="C:plasma membrane"/>
    <property type="evidence" value="ECO:0007669"/>
    <property type="project" value="UniProtKB-SubCell"/>
</dbReference>
<keyword evidence="18" id="KW-1185">Reference proteome</keyword>
<dbReference type="PANTHER" id="PTHR43520">
    <property type="entry name" value="ATP7, ISOFORM B"/>
    <property type="match status" value="1"/>
</dbReference>
<sequence>MNARTPALAGTEASTSLFAVEGLRCAGCIAKLENGLAGVAGVHAARVNFTTRRVSIAHDAGLDADALQAAIAQLGFTAEPFRGEASNPVDPESRTLLKALGVAGFAAINIMLLSVSVWSGAEGSVRSLFHWLSAAIALPAIAYAGRPFFTSAWGALRVGRTNMDVPISIGVVLTCGVSLYETIIHGPHAYFDGATMLLFFLLAGRFLDSAMRARATDSVAALLRQSAPGGHVLAKDGSTSWRAAAELAPGMRLLVASGERFAADGIVESGTSSVDRALITGENAPVAVAPSDTVLAGTINLDAPLTVRITAAEADTVIADIARMMTSATQAKSLYVRVADRAARLYAPAVHSLAALSFLGWMLAGAGWHESLLIAVAVLIITCPCALGLAVPISQVVASGALMRVGVLIKDGSALERLATVDAVLLDKTGTLTLGRPIPVGTLPLGALERAAARALAQASRHPLARALAAALTAEGIVAAPVSDLDEQPGLGISGIIDGQPARLGRPDWVGAAASGDTLLTAFRLGDAPVRLLAFHDGLRPDAPAVIARLAALGLPATILSGDRPQAVASIAGALGIAAHAELQPGDKLARINSLQAQGRHVLMVGDGLNDGPALKAAHVSMAPSSASDVGKTAADLIFLGDRLMPVAQAITVARRTMAVVRQNFVLAIGYNVLAVPLAIGGQVTPLVAALAMSGSSLIVVANALRLRTAARSKTL</sequence>
<dbReference type="SUPFAM" id="SSF81653">
    <property type="entry name" value="Calcium ATPase, transduction domain A"/>
    <property type="match status" value="1"/>
</dbReference>
<evidence type="ECO:0000256" key="9">
    <source>
        <dbReference type="ARBA" id="ARBA00022840"/>
    </source>
</evidence>
<dbReference type="Gene3D" id="3.40.50.1000">
    <property type="entry name" value="HAD superfamily/HAD-like"/>
    <property type="match status" value="1"/>
</dbReference>
<dbReference type="InterPro" id="IPR036163">
    <property type="entry name" value="HMA_dom_sf"/>
</dbReference>
<evidence type="ECO:0000256" key="10">
    <source>
        <dbReference type="ARBA" id="ARBA00022842"/>
    </source>
</evidence>
<dbReference type="NCBIfam" id="TIGR01511">
    <property type="entry name" value="ATPase-IB1_Cu"/>
    <property type="match status" value="1"/>
</dbReference>
<feature type="transmembrane region" description="Helical" evidence="15">
    <location>
        <begin position="127"/>
        <end position="144"/>
    </location>
</feature>
<evidence type="ECO:0000256" key="7">
    <source>
        <dbReference type="ARBA" id="ARBA00022723"/>
    </source>
</evidence>
<dbReference type="SUPFAM" id="SSF56784">
    <property type="entry name" value="HAD-like"/>
    <property type="match status" value="1"/>
</dbReference>
<evidence type="ECO:0000256" key="8">
    <source>
        <dbReference type="ARBA" id="ARBA00022741"/>
    </source>
</evidence>
<dbReference type="RefSeq" id="WP_184197252.1">
    <property type="nucleotide sequence ID" value="NZ_JACIIV010000008.1"/>
</dbReference>
<evidence type="ECO:0000259" key="16">
    <source>
        <dbReference type="PROSITE" id="PS50846"/>
    </source>
</evidence>
<dbReference type="Gene3D" id="3.40.1110.10">
    <property type="entry name" value="Calcium-transporting ATPase, cytoplasmic domain N"/>
    <property type="match status" value="1"/>
</dbReference>
<comment type="similarity">
    <text evidence="2 15">Belongs to the cation transport ATPase (P-type) (TC 3.A.3) family. Type IB subfamily.</text>
</comment>
<keyword evidence="4 15" id="KW-1003">Cell membrane</keyword>
<proteinExistence type="inferred from homology"/>
<comment type="caution">
    <text evidence="17">The sequence shown here is derived from an EMBL/GenBank/DDBJ whole genome shotgun (WGS) entry which is preliminary data.</text>
</comment>
<dbReference type="EMBL" id="JACIIV010000008">
    <property type="protein sequence ID" value="MBB6227182.1"/>
    <property type="molecule type" value="Genomic_DNA"/>
</dbReference>
<dbReference type="InterPro" id="IPR006121">
    <property type="entry name" value="HMA_dom"/>
</dbReference>
<keyword evidence="7 15" id="KW-0479">Metal-binding</keyword>
<dbReference type="CDD" id="cd00371">
    <property type="entry name" value="HMA"/>
    <property type="match status" value="1"/>
</dbReference>
<evidence type="ECO:0000256" key="1">
    <source>
        <dbReference type="ARBA" id="ARBA00004651"/>
    </source>
</evidence>
<feature type="transmembrane region" description="Helical" evidence="15">
    <location>
        <begin position="165"/>
        <end position="183"/>
    </location>
</feature>
<evidence type="ECO:0000256" key="13">
    <source>
        <dbReference type="ARBA" id="ARBA00023065"/>
    </source>
</evidence>
<keyword evidence="14 15" id="KW-0472">Membrane</keyword>
<comment type="subcellular location">
    <subcellularLocation>
        <location evidence="1">Cell membrane</location>
        <topology evidence="1">Multi-pass membrane protein</topology>
    </subcellularLocation>
</comment>
<dbReference type="GO" id="GO:0043682">
    <property type="term" value="F:P-type divalent copper transporter activity"/>
    <property type="evidence" value="ECO:0007669"/>
    <property type="project" value="TreeGrafter"/>
</dbReference>
<keyword evidence="9 15" id="KW-0067">ATP-binding</keyword>
<dbReference type="NCBIfam" id="TIGR01525">
    <property type="entry name" value="ATPase-IB_hvy"/>
    <property type="match status" value="1"/>
</dbReference>
<dbReference type="Gene3D" id="3.30.70.100">
    <property type="match status" value="1"/>
</dbReference>
<keyword evidence="3" id="KW-0813">Transport</keyword>
<dbReference type="PANTHER" id="PTHR43520:SF5">
    <property type="entry name" value="CATION-TRANSPORTING P-TYPE ATPASE-RELATED"/>
    <property type="match status" value="1"/>
</dbReference>
<dbReference type="Pfam" id="PF00122">
    <property type="entry name" value="E1-E2_ATPase"/>
    <property type="match status" value="1"/>
</dbReference>
<dbReference type="InterPro" id="IPR027256">
    <property type="entry name" value="P-typ_ATPase_IB"/>
</dbReference>
<dbReference type="InterPro" id="IPR023298">
    <property type="entry name" value="ATPase_P-typ_TM_dom_sf"/>
</dbReference>
<keyword evidence="11" id="KW-1278">Translocase</keyword>
<feature type="domain" description="HMA" evidence="16">
    <location>
        <begin position="14"/>
        <end position="79"/>
    </location>
</feature>
<evidence type="ECO:0000256" key="15">
    <source>
        <dbReference type="RuleBase" id="RU362081"/>
    </source>
</evidence>
<dbReference type="InterPro" id="IPR023214">
    <property type="entry name" value="HAD_sf"/>
</dbReference>
<dbReference type="PRINTS" id="PR00119">
    <property type="entry name" value="CATATPASE"/>
</dbReference>
<evidence type="ECO:0000256" key="2">
    <source>
        <dbReference type="ARBA" id="ARBA00006024"/>
    </source>
</evidence>